<evidence type="ECO:0000259" key="1">
    <source>
        <dbReference type="Pfam" id="PF02374"/>
    </source>
</evidence>
<dbReference type="InterPro" id="IPR025723">
    <property type="entry name" value="ArsA/GET3_ATPase-like"/>
</dbReference>
<dbReference type="Pfam" id="PF02374">
    <property type="entry name" value="ArsA_ATPase"/>
    <property type="match status" value="1"/>
</dbReference>
<name>A0ABQ9UTU1_SAGOE</name>
<evidence type="ECO:0000313" key="2">
    <source>
        <dbReference type="EMBL" id="KAK2100490.1"/>
    </source>
</evidence>
<dbReference type="EMBL" id="JASSZA010000010">
    <property type="protein sequence ID" value="KAK2100490.1"/>
    <property type="molecule type" value="Genomic_DNA"/>
</dbReference>
<protein>
    <recommendedName>
        <fullName evidence="1">ArsA/GET3 Anion-transporting ATPase-like domain-containing protein</fullName>
    </recommendedName>
</protein>
<reference evidence="2 3" key="1">
    <citation type="submission" date="2023-05" db="EMBL/GenBank/DDBJ databases">
        <title>B98-5 Cell Line De Novo Hybrid Assembly: An Optical Mapping Approach.</title>
        <authorList>
            <person name="Kananen K."/>
            <person name="Auerbach J.A."/>
            <person name="Kautto E."/>
            <person name="Blachly J.S."/>
        </authorList>
    </citation>
    <scope>NUCLEOTIDE SEQUENCE [LARGE SCALE GENOMIC DNA]</scope>
    <source>
        <strain evidence="2">B95-8</strain>
        <tissue evidence="2">Cell line</tissue>
    </source>
</reference>
<accession>A0ABQ9UTU1</accession>
<keyword evidence="3" id="KW-1185">Reference proteome</keyword>
<proteinExistence type="predicted"/>
<dbReference type="Proteomes" id="UP001266305">
    <property type="component" value="Unassembled WGS sequence"/>
</dbReference>
<comment type="caution">
    <text evidence="2">The sequence shown here is derived from an EMBL/GenBank/DDBJ whole genome shotgun (WGS) entry which is preliminary data.</text>
</comment>
<evidence type="ECO:0000313" key="3">
    <source>
        <dbReference type="Proteomes" id="UP001266305"/>
    </source>
</evidence>
<sequence>MLSMSKKLMQEAMHAFPSINEAMNYAEVMRLVKGMNFSVVVADMVISRSRTRSNPFILQTCNVLGLGDMNIDLLSSMLKQTLPIFYSVSKQFKGPEQTTCIICDCNPEFYPCMTE</sequence>
<dbReference type="Gene3D" id="3.40.50.300">
    <property type="entry name" value="P-loop containing nucleotide triphosphate hydrolases"/>
    <property type="match status" value="1"/>
</dbReference>
<feature type="domain" description="ArsA/GET3 Anion-transporting ATPase-like" evidence="1">
    <location>
        <begin position="2"/>
        <end position="44"/>
    </location>
</feature>
<dbReference type="InterPro" id="IPR027417">
    <property type="entry name" value="P-loop_NTPase"/>
</dbReference>
<organism evidence="2 3">
    <name type="scientific">Saguinus oedipus</name>
    <name type="common">Cotton-top tamarin</name>
    <name type="synonym">Oedipomidas oedipus</name>
    <dbReference type="NCBI Taxonomy" id="9490"/>
    <lineage>
        <taxon>Eukaryota</taxon>
        <taxon>Metazoa</taxon>
        <taxon>Chordata</taxon>
        <taxon>Craniata</taxon>
        <taxon>Vertebrata</taxon>
        <taxon>Euteleostomi</taxon>
        <taxon>Mammalia</taxon>
        <taxon>Eutheria</taxon>
        <taxon>Euarchontoglires</taxon>
        <taxon>Primates</taxon>
        <taxon>Haplorrhini</taxon>
        <taxon>Platyrrhini</taxon>
        <taxon>Cebidae</taxon>
        <taxon>Callitrichinae</taxon>
        <taxon>Saguinus</taxon>
    </lineage>
</organism>
<gene>
    <name evidence="2" type="ORF">P7K49_021838</name>
</gene>